<proteinExistence type="predicted"/>
<dbReference type="Proteomes" id="UP000182237">
    <property type="component" value="Chromosome I"/>
</dbReference>
<accession>A0A1H1RX14</accession>
<protein>
    <submittedName>
        <fullName evidence="1">Uncharacterized protein</fullName>
    </submittedName>
</protein>
<keyword evidence="2" id="KW-1185">Reference proteome</keyword>
<name>A0A1H1RX14_9CORY</name>
<sequence>MQALLHCRSSAPKSGARDFLAQLAAAYPDRINPYL</sequence>
<evidence type="ECO:0000313" key="2">
    <source>
        <dbReference type="Proteomes" id="UP000182237"/>
    </source>
</evidence>
<organism evidence="1 2">
    <name type="scientific">Corynebacterium timonense</name>
    <dbReference type="NCBI Taxonomy" id="441500"/>
    <lineage>
        <taxon>Bacteria</taxon>
        <taxon>Bacillati</taxon>
        <taxon>Actinomycetota</taxon>
        <taxon>Actinomycetes</taxon>
        <taxon>Mycobacteriales</taxon>
        <taxon>Corynebacteriaceae</taxon>
        <taxon>Corynebacterium</taxon>
    </lineage>
</organism>
<dbReference type="AlphaFoldDB" id="A0A1H1RX14"/>
<reference evidence="1 2" key="1">
    <citation type="submission" date="2016-10" db="EMBL/GenBank/DDBJ databases">
        <authorList>
            <person name="de Groot N.N."/>
        </authorList>
    </citation>
    <scope>NUCLEOTIDE SEQUENCE [LARGE SCALE GENOMIC DNA]</scope>
    <source>
        <strain evidence="1 2">DSM 45434</strain>
    </source>
</reference>
<gene>
    <name evidence="1" type="ORF">SAMN04488539_1606</name>
</gene>
<evidence type="ECO:0000313" key="1">
    <source>
        <dbReference type="EMBL" id="SDS40321.1"/>
    </source>
</evidence>
<dbReference type="EMBL" id="LT629765">
    <property type="protein sequence ID" value="SDS40321.1"/>
    <property type="molecule type" value="Genomic_DNA"/>
</dbReference>